<feature type="transmembrane region" description="Helical" evidence="7">
    <location>
        <begin position="222"/>
        <end position="248"/>
    </location>
</feature>
<evidence type="ECO:0000256" key="6">
    <source>
        <dbReference type="ARBA" id="ARBA00023136"/>
    </source>
</evidence>
<feature type="transmembrane region" description="Helical" evidence="7">
    <location>
        <begin position="12"/>
        <end position="37"/>
    </location>
</feature>
<feature type="transmembrane region" description="Helical" evidence="7">
    <location>
        <begin position="290"/>
        <end position="309"/>
    </location>
</feature>
<dbReference type="RefSeq" id="WP_143315170.1">
    <property type="nucleotide sequence ID" value="NZ_JACSRA010000012.1"/>
</dbReference>
<evidence type="ECO:0000256" key="5">
    <source>
        <dbReference type="ARBA" id="ARBA00022989"/>
    </source>
</evidence>
<feature type="transmembrane region" description="Helical" evidence="7">
    <location>
        <begin position="101"/>
        <end position="125"/>
    </location>
</feature>
<gene>
    <name evidence="9" type="ORF">H9661_09375</name>
</gene>
<proteinExistence type="predicted"/>
<name>A0ABR8PTT4_9CLOT</name>
<evidence type="ECO:0000256" key="3">
    <source>
        <dbReference type="ARBA" id="ARBA00022475"/>
    </source>
</evidence>
<feature type="transmembrane region" description="Helical" evidence="7">
    <location>
        <begin position="76"/>
        <end position="95"/>
    </location>
</feature>
<dbReference type="PROSITE" id="PS50850">
    <property type="entry name" value="MFS"/>
    <property type="match status" value="1"/>
</dbReference>
<keyword evidence="6 7" id="KW-0472">Membrane</keyword>
<feature type="transmembrane region" description="Helical" evidence="7">
    <location>
        <begin position="43"/>
        <end position="64"/>
    </location>
</feature>
<dbReference type="InterPro" id="IPR011701">
    <property type="entry name" value="MFS"/>
</dbReference>
<feature type="transmembrane region" description="Helical" evidence="7">
    <location>
        <begin position="146"/>
        <end position="166"/>
    </location>
</feature>
<organism evidence="9 10">
    <name type="scientific">Clostridium cibarium</name>
    <dbReference type="NCBI Taxonomy" id="2762247"/>
    <lineage>
        <taxon>Bacteria</taxon>
        <taxon>Bacillati</taxon>
        <taxon>Bacillota</taxon>
        <taxon>Clostridia</taxon>
        <taxon>Eubacteriales</taxon>
        <taxon>Clostridiaceae</taxon>
        <taxon>Clostridium</taxon>
    </lineage>
</organism>
<keyword evidence="10" id="KW-1185">Reference proteome</keyword>
<dbReference type="Gene3D" id="1.20.1250.20">
    <property type="entry name" value="MFS general substrate transporter like domains"/>
    <property type="match status" value="2"/>
</dbReference>
<evidence type="ECO:0000313" key="10">
    <source>
        <dbReference type="Proteomes" id="UP000627781"/>
    </source>
</evidence>
<evidence type="ECO:0000313" key="9">
    <source>
        <dbReference type="EMBL" id="MBD7911566.1"/>
    </source>
</evidence>
<evidence type="ECO:0000256" key="1">
    <source>
        <dbReference type="ARBA" id="ARBA00004651"/>
    </source>
</evidence>
<keyword evidence="4 7" id="KW-0812">Transmembrane</keyword>
<dbReference type="Proteomes" id="UP000627781">
    <property type="component" value="Unassembled WGS sequence"/>
</dbReference>
<dbReference type="Pfam" id="PF07690">
    <property type="entry name" value="MFS_1"/>
    <property type="match status" value="1"/>
</dbReference>
<sequence length="424" mass="46366">MNLKLLKDRNLVLLITAKFISLIGSQLQTFALSLYVLALTGSATNFAIVTAISIIPRIVIGPLAGVIADWFNRKKIIVYTDLLSGIIVGIYWVMFRLNGEISLIGIYFLAVILSVISSIFLPAISTILPSIVKKDDLVDANGLDSLTTNIGNLIAPLIGGILFTTLGLEGILLINSISFIFSAIGEMFINIPKLDIKSEKLNTRVFITEFFEGIKFVKQKSFVFNIIILALVLNFALSPIFSLGLTYIGKQVLKITDSQYGIMESILMASMIISPFIVSKLNRNINPGKIMFLSIFSSSLLTVLIALISSDVYTSLFSSNFVPYISIIVVGFIIGMITSIANISVTIIIQKEIPLTMMGRVSAVISTGCVSAVPIGQLIFGILFDNFEAWVCIIFASLILLITILKFRISLLKGPEKELELNKS</sequence>
<dbReference type="SUPFAM" id="SSF103473">
    <property type="entry name" value="MFS general substrate transporter"/>
    <property type="match status" value="1"/>
</dbReference>
<dbReference type="InterPro" id="IPR036259">
    <property type="entry name" value="MFS_trans_sf"/>
</dbReference>
<reference evidence="9 10" key="1">
    <citation type="submission" date="2020-08" db="EMBL/GenBank/DDBJ databases">
        <title>A Genomic Blueprint of the Chicken Gut Microbiome.</title>
        <authorList>
            <person name="Gilroy R."/>
            <person name="Ravi A."/>
            <person name="Getino M."/>
            <person name="Pursley I."/>
            <person name="Horton D.L."/>
            <person name="Alikhan N.-F."/>
            <person name="Baker D."/>
            <person name="Gharbi K."/>
            <person name="Hall N."/>
            <person name="Watson M."/>
            <person name="Adriaenssens E.M."/>
            <person name="Foster-Nyarko E."/>
            <person name="Jarju S."/>
            <person name="Secka A."/>
            <person name="Antonio M."/>
            <person name="Oren A."/>
            <person name="Chaudhuri R."/>
            <person name="La Ragione R.M."/>
            <person name="Hildebrand F."/>
            <person name="Pallen M.J."/>
        </authorList>
    </citation>
    <scope>NUCLEOTIDE SEQUENCE [LARGE SCALE GENOMIC DNA]</scope>
    <source>
        <strain evidence="9 10">Sa3CVN1</strain>
    </source>
</reference>
<evidence type="ECO:0000259" key="8">
    <source>
        <dbReference type="PROSITE" id="PS50850"/>
    </source>
</evidence>
<feature type="transmembrane region" description="Helical" evidence="7">
    <location>
        <begin position="361"/>
        <end position="383"/>
    </location>
</feature>
<dbReference type="EMBL" id="JACSRA010000012">
    <property type="protein sequence ID" value="MBD7911566.1"/>
    <property type="molecule type" value="Genomic_DNA"/>
</dbReference>
<evidence type="ECO:0000256" key="4">
    <source>
        <dbReference type="ARBA" id="ARBA00022692"/>
    </source>
</evidence>
<comment type="subcellular location">
    <subcellularLocation>
        <location evidence="1">Cell membrane</location>
        <topology evidence="1">Multi-pass membrane protein</topology>
    </subcellularLocation>
</comment>
<evidence type="ECO:0000256" key="2">
    <source>
        <dbReference type="ARBA" id="ARBA00022448"/>
    </source>
</evidence>
<protein>
    <submittedName>
        <fullName evidence="9">MFS transporter</fullName>
    </submittedName>
</protein>
<dbReference type="InterPro" id="IPR020846">
    <property type="entry name" value="MFS_dom"/>
</dbReference>
<feature type="domain" description="Major facilitator superfamily (MFS) profile" evidence="8">
    <location>
        <begin position="10"/>
        <end position="414"/>
    </location>
</feature>
<dbReference type="CDD" id="cd06173">
    <property type="entry name" value="MFS_MefA_like"/>
    <property type="match status" value="1"/>
</dbReference>
<feature type="transmembrane region" description="Helical" evidence="7">
    <location>
        <begin position="321"/>
        <end position="349"/>
    </location>
</feature>
<accession>A0ABR8PTT4</accession>
<feature type="transmembrane region" description="Helical" evidence="7">
    <location>
        <begin position="260"/>
        <end position="278"/>
    </location>
</feature>
<keyword evidence="3" id="KW-1003">Cell membrane</keyword>
<keyword evidence="5 7" id="KW-1133">Transmembrane helix</keyword>
<dbReference type="PANTHER" id="PTHR43266">
    <property type="entry name" value="MACROLIDE-EFFLUX PROTEIN"/>
    <property type="match status" value="1"/>
</dbReference>
<comment type="caution">
    <text evidence="9">The sequence shown here is derived from an EMBL/GenBank/DDBJ whole genome shotgun (WGS) entry which is preliminary data.</text>
</comment>
<dbReference type="PANTHER" id="PTHR43266:SF9">
    <property type="entry name" value="PERMEASE, MAJOR FACILITATOR SUPERFAMILY-RELATED"/>
    <property type="match status" value="1"/>
</dbReference>
<feature type="transmembrane region" description="Helical" evidence="7">
    <location>
        <begin position="389"/>
        <end position="407"/>
    </location>
</feature>
<keyword evidence="2" id="KW-0813">Transport</keyword>
<evidence type="ECO:0000256" key="7">
    <source>
        <dbReference type="SAM" id="Phobius"/>
    </source>
</evidence>